<dbReference type="KEGG" id="rtu:PR017_09060"/>
<evidence type="ECO:0000313" key="2">
    <source>
        <dbReference type="Proteomes" id="UP000249499"/>
    </source>
</evidence>
<reference evidence="2" key="2">
    <citation type="journal article" date="2023" name="MicrobiologyOpen">
        <title>Genomics of the tumorigenes clade of the family Rhizobiaceae and description of Rhizobium rhododendri sp. nov.</title>
        <authorList>
            <person name="Kuzmanovic N."/>
            <person name="diCenzo G.C."/>
            <person name="Bunk B."/>
            <person name="Sproeer C."/>
            <person name="Fruehling A."/>
            <person name="Neumann-Schaal M."/>
            <person name="Overmann J."/>
            <person name="Smalla K."/>
        </authorList>
    </citation>
    <scope>NUCLEOTIDE SEQUENCE [LARGE SCALE GENOMIC DNA]</scope>
    <source>
        <strain evidence="2">1078</strain>
    </source>
</reference>
<evidence type="ECO:0000313" key="1">
    <source>
        <dbReference type="EMBL" id="WFR97225.1"/>
    </source>
</evidence>
<dbReference type="AlphaFoldDB" id="A0AAF1KTH8"/>
<dbReference type="EMBL" id="CP117255">
    <property type="protein sequence ID" value="WFR97225.1"/>
    <property type="molecule type" value="Genomic_DNA"/>
</dbReference>
<protein>
    <submittedName>
        <fullName evidence="1">Uncharacterized protein</fullName>
    </submittedName>
</protein>
<sequence length="81" mass="9511">MTLDELIARYRPHLDDESVGVRRSWEEMFTYTLRLYPRDTPLEAFDVHSLEQRLISAGLHPPVVNGYVKRWADLLARAQDL</sequence>
<reference evidence="1 2" key="1">
    <citation type="journal article" date="2018" name="Sci. Rep.">
        <title>Rhizobium tumorigenes sp. nov., a novel plant tumorigenic bacterium isolated from cane gall tumors on thornless blackberry.</title>
        <authorList>
            <person name="Kuzmanovi N."/>
            <person name="Smalla K."/>
            <person name="Gronow S."/>
            <person name="PuBawska J."/>
        </authorList>
    </citation>
    <scope>NUCLEOTIDE SEQUENCE [LARGE SCALE GENOMIC DNA]</scope>
    <source>
        <strain evidence="1 2">1078</strain>
    </source>
</reference>
<accession>A0AAF1KTH8</accession>
<name>A0AAF1KTH8_9HYPH</name>
<dbReference type="Proteomes" id="UP000249499">
    <property type="component" value="Chromosome"/>
</dbReference>
<gene>
    <name evidence="1" type="ORF">PR017_09060</name>
</gene>
<keyword evidence="2" id="KW-1185">Reference proteome</keyword>
<proteinExistence type="predicted"/>
<organism evidence="1 2">
    <name type="scientific">Rhizobium tumorigenes</name>
    <dbReference type="NCBI Taxonomy" id="2041385"/>
    <lineage>
        <taxon>Bacteria</taxon>
        <taxon>Pseudomonadati</taxon>
        <taxon>Pseudomonadota</taxon>
        <taxon>Alphaproteobacteria</taxon>
        <taxon>Hyphomicrobiales</taxon>
        <taxon>Rhizobiaceae</taxon>
        <taxon>Rhizobium/Agrobacterium group</taxon>
        <taxon>Rhizobium</taxon>
    </lineage>
</organism>
<dbReference type="RefSeq" id="WP_111222879.1">
    <property type="nucleotide sequence ID" value="NZ_CP117255.1"/>
</dbReference>